<feature type="domain" description="Amino acid transporter transmembrane" evidence="7">
    <location>
        <begin position="18"/>
        <end position="404"/>
    </location>
</feature>
<feature type="transmembrane region" description="Helical" evidence="6">
    <location>
        <begin position="235"/>
        <end position="258"/>
    </location>
</feature>
<feature type="transmembrane region" description="Helical" evidence="6">
    <location>
        <begin position="98"/>
        <end position="118"/>
    </location>
</feature>
<dbReference type="OMA" id="NGCAQKY"/>
<accession>A0A137PIR0</accession>
<name>A0A137PIR0_CONC2</name>
<dbReference type="EMBL" id="KQ964419">
    <property type="protein sequence ID" value="KXN74883.1"/>
    <property type="molecule type" value="Genomic_DNA"/>
</dbReference>
<feature type="transmembrane region" description="Helical" evidence="6">
    <location>
        <begin position="320"/>
        <end position="341"/>
    </location>
</feature>
<dbReference type="PANTHER" id="PTHR22950">
    <property type="entry name" value="AMINO ACID TRANSPORTER"/>
    <property type="match status" value="1"/>
</dbReference>
<evidence type="ECO:0000256" key="3">
    <source>
        <dbReference type="ARBA" id="ARBA00022692"/>
    </source>
</evidence>
<feature type="transmembrane region" description="Helical" evidence="6">
    <location>
        <begin position="347"/>
        <end position="367"/>
    </location>
</feature>
<feature type="transmembrane region" description="Helical" evidence="6">
    <location>
        <begin position="203"/>
        <end position="223"/>
    </location>
</feature>
<comment type="subcellular location">
    <subcellularLocation>
        <location evidence="1">Membrane</location>
        <topology evidence="1">Multi-pass membrane protein</topology>
    </subcellularLocation>
</comment>
<evidence type="ECO:0000256" key="4">
    <source>
        <dbReference type="ARBA" id="ARBA00022989"/>
    </source>
</evidence>
<dbReference type="PANTHER" id="PTHR22950:SF349">
    <property type="entry name" value="AMINO ACID TRANSPORTER TRANSMEMBRANE DOMAIN-CONTAINING PROTEIN"/>
    <property type="match status" value="1"/>
</dbReference>
<comment type="similarity">
    <text evidence="2">Belongs to the amino acid/polyamine transporter 2 family.</text>
</comment>
<keyword evidence="5 6" id="KW-0472">Membrane</keyword>
<dbReference type="STRING" id="796925.A0A137PIR0"/>
<sequence>MGSEKSHGDQGHGGEHGKSSSFGAYVNIVCVTAGVGILGLSQCLAAGGWISLIFIFLAGLASIYNGRLLIECIYLEDGSKLPTFTDIGDRAFGKIGRYLVKFANYSLILGASCILLILFADNMNGILITYANTDLGKMAWVFISAVAIGIPYLVFKSMKELVFLGLFGMLTTVFAVVAVLVFGSQQLANNPAPATDVVIWSGIPSALSTFCLSYAGNVVFAHVEDSMEKPKQWPMVLTCAIATITLQYALMAIFGYVAFGPEVKNPIFDSLPNTPLKIASQVAINIHIIMAAPILLCSFGNEVEQNLKISLEHMSKWKELGYRLLTRFITIVLITVLSAFLPYFAQFMNLIGSISSSLSLFIFPVIFHLKIFGWRGRKLWVYIWMAIILIVGAVSFVLGTIYSIKGFIDVVNAKK</sequence>
<dbReference type="Pfam" id="PF01490">
    <property type="entry name" value="Aa_trans"/>
    <property type="match status" value="1"/>
</dbReference>
<keyword evidence="9" id="KW-1185">Reference proteome</keyword>
<evidence type="ECO:0000313" key="9">
    <source>
        <dbReference type="Proteomes" id="UP000070444"/>
    </source>
</evidence>
<proteinExistence type="inferred from homology"/>
<feature type="transmembrane region" description="Helical" evidence="6">
    <location>
        <begin position="278"/>
        <end position="299"/>
    </location>
</feature>
<reference evidence="8 9" key="1">
    <citation type="journal article" date="2015" name="Genome Biol. Evol.">
        <title>Phylogenomic analyses indicate that early fungi evolved digesting cell walls of algal ancestors of land plants.</title>
        <authorList>
            <person name="Chang Y."/>
            <person name="Wang S."/>
            <person name="Sekimoto S."/>
            <person name="Aerts A.L."/>
            <person name="Choi C."/>
            <person name="Clum A."/>
            <person name="LaButti K.M."/>
            <person name="Lindquist E.A."/>
            <person name="Yee Ngan C."/>
            <person name="Ohm R.A."/>
            <person name="Salamov A.A."/>
            <person name="Grigoriev I.V."/>
            <person name="Spatafora J.W."/>
            <person name="Berbee M.L."/>
        </authorList>
    </citation>
    <scope>NUCLEOTIDE SEQUENCE [LARGE SCALE GENOMIC DNA]</scope>
    <source>
        <strain evidence="8 9">NRRL 28638</strain>
    </source>
</reference>
<evidence type="ECO:0000313" key="8">
    <source>
        <dbReference type="EMBL" id="KXN74883.1"/>
    </source>
</evidence>
<feature type="transmembrane region" description="Helical" evidence="6">
    <location>
        <begin position="379"/>
        <end position="404"/>
    </location>
</feature>
<organism evidence="8 9">
    <name type="scientific">Conidiobolus coronatus (strain ATCC 28846 / CBS 209.66 / NRRL 28638)</name>
    <name type="common">Delacroixia coronata</name>
    <dbReference type="NCBI Taxonomy" id="796925"/>
    <lineage>
        <taxon>Eukaryota</taxon>
        <taxon>Fungi</taxon>
        <taxon>Fungi incertae sedis</taxon>
        <taxon>Zoopagomycota</taxon>
        <taxon>Entomophthoromycotina</taxon>
        <taxon>Entomophthoromycetes</taxon>
        <taxon>Entomophthorales</taxon>
        <taxon>Ancylistaceae</taxon>
        <taxon>Conidiobolus</taxon>
    </lineage>
</organism>
<dbReference type="InterPro" id="IPR013057">
    <property type="entry name" value="AA_transpt_TM"/>
</dbReference>
<evidence type="ECO:0000256" key="1">
    <source>
        <dbReference type="ARBA" id="ARBA00004141"/>
    </source>
</evidence>
<feature type="transmembrane region" description="Helical" evidence="6">
    <location>
        <begin position="138"/>
        <end position="155"/>
    </location>
</feature>
<dbReference type="AlphaFoldDB" id="A0A137PIR0"/>
<evidence type="ECO:0000256" key="5">
    <source>
        <dbReference type="ARBA" id="ARBA00023136"/>
    </source>
</evidence>
<dbReference type="GO" id="GO:0005774">
    <property type="term" value="C:vacuolar membrane"/>
    <property type="evidence" value="ECO:0007669"/>
    <property type="project" value="TreeGrafter"/>
</dbReference>
<evidence type="ECO:0000256" key="6">
    <source>
        <dbReference type="SAM" id="Phobius"/>
    </source>
</evidence>
<protein>
    <recommendedName>
        <fullName evidence="7">Amino acid transporter transmembrane domain-containing protein</fullName>
    </recommendedName>
</protein>
<gene>
    <name evidence="8" type="ORF">CONCODRAFT_76619</name>
</gene>
<dbReference type="Proteomes" id="UP000070444">
    <property type="component" value="Unassembled WGS sequence"/>
</dbReference>
<feature type="transmembrane region" description="Helical" evidence="6">
    <location>
        <begin position="21"/>
        <end position="40"/>
    </location>
</feature>
<dbReference type="OrthoDB" id="40134at2759"/>
<dbReference type="GO" id="GO:0015179">
    <property type="term" value="F:L-amino acid transmembrane transporter activity"/>
    <property type="evidence" value="ECO:0007669"/>
    <property type="project" value="TreeGrafter"/>
</dbReference>
<feature type="transmembrane region" description="Helical" evidence="6">
    <location>
        <begin position="162"/>
        <end position="183"/>
    </location>
</feature>
<keyword evidence="4 6" id="KW-1133">Transmembrane helix</keyword>
<evidence type="ECO:0000259" key="7">
    <source>
        <dbReference type="Pfam" id="PF01490"/>
    </source>
</evidence>
<keyword evidence="3 6" id="KW-0812">Transmembrane</keyword>
<feature type="transmembrane region" description="Helical" evidence="6">
    <location>
        <begin position="46"/>
        <end position="64"/>
    </location>
</feature>
<evidence type="ECO:0000256" key="2">
    <source>
        <dbReference type="ARBA" id="ARBA00008066"/>
    </source>
</evidence>